<name>A0A3B1BJ47_9ZZZZ</name>
<dbReference type="Gene3D" id="1.10.1060.10">
    <property type="entry name" value="Alpha-helical ferredoxin"/>
    <property type="match status" value="1"/>
</dbReference>
<dbReference type="Pfam" id="PF17179">
    <property type="entry name" value="Fer4_22"/>
    <property type="match status" value="1"/>
</dbReference>
<dbReference type="InterPro" id="IPR017896">
    <property type="entry name" value="4Fe4S_Fe-S-bd"/>
</dbReference>
<dbReference type="GO" id="GO:0051536">
    <property type="term" value="F:iron-sulfur cluster binding"/>
    <property type="evidence" value="ECO:0007669"/>
    <property type="project" value="InterPro"/>
</dbReference>
<proteinExistence type="predicted"/>
<dbReference type="PANTHER" id="PTHR40447:SF1">
    <property type="entry name" value="ANAEROBIC SULFITE REDUCTASE SUBUNIT A"/>
    <property type="match status" value="1"/>
</dbReference>
<dbReference type="SUPFAM" id="SSF54862">
    <property type="entry name" value="4Fe-4S ferredoxins"/>
    <property type="match status" value="1"/>
</dbReference>
<organism evidence="2">
    <name type="scientific">hydrothermal vent metagenome</name>
    <dbReference type="NCBI Taxonomy" id="652676"/>
    <lineage>
        <taxon>unclassified sequences</taxon>
        <taxon>metagenomes</taxon>
        <taxon>ecological metagenomes</taxon>
    </lineage>
</organism>
<dbReference type="InterPro" id="IPR009051">
    <property type="entry name" value="Helical_ferredxn"/>
</dbReference>
<reference evidence="2" key="1">
    <citation type="submission" date="2018-06" db="EMBL/GenBank/DDBJ databases">
        <authorList>
            <person name="Zhirakovskaya E."/>
        </authorList>
    </citation>
    <scope>NUCLEOTIDE SEQUENCE</scope>
</reference>
<dbReference type="AlphaFoldDB" id="A0A3B1BJ47"/>
<evidence type="ECO:0000313" key="2">
    <source>
        <dbReference type="EMBL" id="VAX11804.1"/>
    </source>
</evidence>
<dbReference type="PROSITE" id="PS00198">
    <property type="entry name" value="4FE4S_FER_1"/>
    <property type="match status" value="2"/>
</dbReference>
<dbReference type="EMBL" id="UOFX01000091">
    <property type="protein sequence ID" value="VAX11804.1"/>
    <property type="molecule type" value="Genomic_DNA"/>
</dbReference>
<feature type="domain" description="4Fe-4S ferredoxin-type" evidence="1">
    <location>
        <begin position="321"/>
        <end position="349"/>
    </location>
</feature>
<dbReference type="InterPro" id="IPR017900">
    <property type="entry name" value="4Fe4S_Fe_S_CS"/>
</dbReference>
<gene>
    <name evidence="2" type="ORF">MNBD_GAMMA26-1272</name>
</gene>
<dbReference type="PANTHER" id="PTHR40447">
    <property type="entry name" value="ANAEROBIC SULFITE REDUCTASE SUBUNIT A"/>
    <property type="match status" value="1"/>
</dbReference>
<dbReference type="PROSITE" id="PS51379">
    <property type="entry name" value="4FE4S_FER_2"/>
    <property type="match status" value="2"/>
</dbReference>
<feature type="domain" description="4Fe-4S ferredoxin-type" evidence="1">
    <location>
        <begin position="243"/>
        <end position="273"/>
    </location>
</feature>
<evidence type="ECO:0000259" key="1">
    <source>
        <dbReference type="PROSITE" id="PS51379"/>
    </source>
</evidence>
<accession>A0A3B1BJ47</accession>
<sequence length="360" mass="40134">MKTATLNKSDIGNCIDLLMQANLRVIAPRLQPRLEEDGPDSIDVLTFTEVDSGEDHQVGEGLLPLNGVKEFLFAKHEPLFAYEKRGKKIEIIPVHHEYPETVIIGVRPCDAASIASLESVFSDANAGFEDPFFTERRKRTTFITYSCTAPDASCFCTSTNLSPDSAKGSDLHLTEIGDGQLHVEIITKAGETIAKQLESLLSGEGDQAAREKAGAEVSEKLTRMRDSAPIMDWLMDTANFDDEMWQRLGEKCIGCGACTFVCPTCHCFDIVDENRGSKGYRVKFWDSCQFDHFTLHASGHNPRDWQYKRYRNRFNCKFKIYPEKFETPGCVGCGRCIRACPVNLDITEYMAEVAGKAANG</sequence>
<protein>
    <submittedName>
        <fullName evidence="2">Heterodisulfide reductase, iron-sulfur binding subunit, putative</fullName>
    </submittedName>
</protein>